<dbReference type="GO" id="GO:0016757">
    <property type="term" value="F:glycosyltransferase activity"/>
    <property type="evidence" value="ECO:0007669"/>
    <property type="project" value="InterPro"/>
</dbReference>
<protein>
    <recommendedName>
        <fullName evidence="7">Glycosyl transferase family 1 domain-containing protein</fullName>
    </recommendedName>
</protein>
<reference evidence="5 6" key="1">
    <citation type="journal article" date="2016" name="Nat. Commun.">
        <title>Thousands of microbial genomes shed light on interconnected biogeochemical processes in an aquifer system.</title>
        <authorList>
            <person name="Anantharaman K."/>
            <person name="Brown C.T."/>
            <person name="Hug L.A."/>
            <person name="Sharon I."/>
            <person name="Castelle C.J."/>
            <person name="Probst A.J."/>
            <person name="Thomas B.C."/>
            <person name="Singh A."/>
            <person name="Wilkins M.J."/>
            <person name="Karaoz U."/>
            <person name="Brodie E.L."/>
            <person name="Williams K.H."/>
            <person name="Hubbard S.S."/>
            <person name="Banfield J.F."/>
        </authorList>
    </citation>
    <scope>NUCLEOTIDE SEQUENCE [LARGE SCALE GENOMIC DNA]</scope>
</reference>
<feature type="domain" description="Glycosyl transferase family 1" evidence="3">
    <location>
        <begin position="186"/>
        <end position="334"/>
    </location>
</feature>
<dbReference type="SUPFAM" id="SSF53756">
    <property type="entry name" value="UDP-Glycosyltransferase/glycogen phosphorylase"/>
    <property type="match status" value="1"/>
</dbReference>
<comment type="caution">
    <text evidence="5">The sequence shown here is derived from an EMBL/GenBank/DDBJ whole genome shotgun (WGS) entry which is preliminary data.</text>
</comment>
<dbReference type="CDD" id="cd03809">
    <property type="entry name" value="GT4_MtfB-like"/>
    <property type="match status" value="1"/>
</dbReference>
<evidence type="ECO:0000256" key="2">
    <source>
        <dbReference type="SAM" id="Phobius"/>
    </source>
</evidence>
<dbReference type="GO" id="GO:0009103">
    <property type="term" value="P:lipopolysaccharide biosynthetic process"/>
    <property type="evidence" value="ECO:0007669"/>
    <property type="project" value="TreeGrafter"/>
</dbReference>
<dbReference type="InterPro" id="IPR028098">
    <property type="entry name" value="Glyco_trans_4-like_N"/>
</dbReference>
<keyword evidence="1" id="KW-0808">Transferase</keyword>
<dbReference type="FunFam" id="3.40.50.2000:FF:000119">
    <property type="entry name" value="Glycosyl transferase group 1"/>
    <property type="match status" value="1"/>
</dbReference>
<evidence type="ECO:0000313" key="5">
    <source>
        <dbReference type="EMBL" id="OGB73596.1"/>
    </source>
</evidence>
<sequence length="358" mass="40352">MKIAIDFREATHPTRAGKGEYVYQLVRAWLISGFDAELVLLIHAGQTVNLPAGKWRVQSFSQSVWWHWQVMWWLRRRPVDVFLATLSFIVPALTSAVPVITTLFDFTAWRFPRTHLSKAIWLERIFANRAFKRSVHLLAISEFTKQEAMNLCGVASAQITVTPMAAAEQFKPLLADPVVRTKYHLPKNFILYLGTIEPRKNLEQLIKAFNQIGPRFPEVALVLAGGAGWQSESTLRQANNRIIFPGYITDNDRPAVYNLADIFVFPSLYEGFGIPPLEAMACGVPTIVSDRASLPEVVGDAAIKVSADNPGALAEAMAKLLSSADLREQFRQAGLRRVREFGWRRTAELTWQIVQRYG</sequence>
<accession>A0A1F4NQG0</accession>
<evidence type="ECO:0000259" key="4">
    <source>
        <dbReference type="Pfam" id="PF13439"/>
    </source>
</evidence>
<evidence type="ECO:0008006" key="7">
    <source>
        <dbReference type="Google" id="ProtNLM"/>
    </source>
</evidence>
<dbReference type="Gene3D" id="3.40.50.2000">
    <property type="entry name" value="Glycogen Phosphorylase B"/>
    <property type="match status" value="2"/>
</dbReference>
<keyword evidence="2" id="KW-1133">Transmembrane helix</keyword>
<keyword evidence="2" id="KW-0812">Transmembrane</keyword>
<dbReference type="Pfam" id="PF00534">
    <property type="entry name" value="Glycos_transf_1"/>
    <property type="match status" value="1"/>
</dbReference>
<dbReference type="Pfam" id="PF13439">
    <property type="entry name" value="Glyco_transf_4"/>
    <property type="match status" value="1"/>
</dbReference>
<dbReference type="PANTHER" id="PTHR46401">
    <property type="entry name" value="GLYCOSYLTRANSFERASE WBBK-RELATED"/>
    <property type="match status" value="1"/>
</dbReference>
<dbReference type="InterPro" id="IPR001296">
    <property type="entry name" value="Glyco_trans_1"/>
</dbReference>
<evidence type="ECO:0000256" key="1">
    <source>
        <dbReference type="ARBA" id="ARBA00022679"/>
    </source>
</evidence>
<keyword evidence="2" id="KW-0472">Membrane</keyword>
<dbReference type="PANTHER" id="PTHR46401:SF2">
    <property type="entry name" value="GLYCOSYLTRANSFERASE WBBK-RELATED"/>
    <property type="match status" value="1"/>
</dbReference>
<proteinExistence type="predicted"/>
<dbReference type="Proteomes" id="UP000178085">
    <property type="component" value="Unassembled WGS sequence"/>
</dbReference>
<gene>
    <name evidence="5" type="ORF">A3K51_01985</name>
</gene>
<feature type="transmembrane region" description="Helical" evidence="2">
    <location>
        <begin position="81"/>
        <end position="104"/>
    </location>
</feature>
<organism evidence="5 6">
    <name type="scientific">candidate division Kazan bacterium RIFCSPLOWO2_01_FULL_45_19</name>
    <dbReference type="NCBI Taxonomy" id="1798538"/>
    <lineage>
        <taxon>Bacteria</taxon>
        <taxon>Bacteria division Kazan-3B-28</taxon>
    </lineage>
</organism>
<evidence type="ECO:0000259" key="3">
    <source>
        <dbReference type="Pfam" id="PF00534"/>
    </source>
</evidence>
<name>A0A1F4NQG0_UNCK3</name>
<dbReference type="EMBL" id="METD01000001">
    <property type="protein sequence ID" value="OGB73596.1"/>
    <property type="molecule type" value="Genomic_DNA"/>
</dbReference>
<dbReference type="AlphaFoldDB" id="A0A1F4NQG0"/>
<feature type="domain" description="Glycosyltransferase subfamily 4-like N-terminal" evidence="4">
    <location>
        <begin position="19"/>
        <end position="163"/>
    </location>
</feature>
<evidence type="ECO:0000313" key="6">
    <source>
        <dbReference type="Proteomes" id="UP000178085"/>
    </source>
</evidence>